<dbReference type="PANTHER" id="PTHR22617:SF43">
    <property type="entry name" value="PROTEIN PILI"/>
    <property type="match status" value="1"/>
</dbReference>
<proteinExistence type="predicted"/>
<evidence type="ECO:0000259" key="1">
    <source>
        <dbReference type="PROSITE" id="PS50851"/>
    </source>
</evidence>
<gene>
    <name evidence="2" type="ORF">SAMN04488068_0394</name>
</gene>
<keyword evidence="3" id="KW-1185">Reference proteome</keyword>
<dbReference type="PANTHER" id="PTHR22617">
    <property type="entry name" value="CHEMOTAXIS SENSOR HISTIDINE KINASE-RELATED"/>
    <property type="match status" value="1"/>
</dbReference>
<dbReference type="Proteomes" id="UP000199758">
    <property type="component" value="Unassembled WGS sequence"/>
</dbReference>
<sequence>MHAQSSSVGRQAPASEISRWVGFEVAQQAFALRIGCVREVVPEASIDAVPGAPRFVLGVAALRGRIVSVLDLHGRLQVEGQGLSGDQNCLIVVESAGEVLALRVDRIGQLYSLQREVIKPPPTVAVPGTDNAVSGHVVFDDSLLTLLDLDALVDAITLN</sequence>
<dbReference type="GO" id="GO:0007165">
    <property type="term" value="P:signal transduction"/>
    <property type="evidence" value="ECO:0007669"/>
    <property type="project" value="InterPro"/>
</dbReference>
<dbReference type="InterPro" id="IPR036061">
    <property type="entry name" value="CheW-like_dom_sf"/>
</dbReference>
<dbReference type="RefSeq" id="WP_072893191.1">
    <property type="nucleotide sequence ID" value="NZ_FQWZ01000001.1"/>
</dbReference>
<dbReference type="InterPro" id="IPR002545">
    <property type="entry name" value="CheW-lke_dom"/>
</dbReference>
<dbReference type="SUPFAM" id="SSF50341">
    <property type="entry name" value="CheW-like"/>
    <property type="match status" value="1"/>
</dbReference>
<dbReference type="InterPro" id="IPR039315">
    <property type="entry name" value="CheW"/>
</dbReference>
<name>A0A1M5K7E3_9GAMM</name>
<evidence type="ECO:0000313" key="2">
    <source>
        <dbReference type="EMBL" id="SHG48581.1"/>
    </source>
</evidence>
<dbReference type="GO" id="GO:0006935">
    <property type="term" value="P:chemotaxis"/>
    <property type="evidence" value="ECO:0007669"/>
    <property type="project" value="InterPro"/>
</dbReference>
<reference evidence="2 3" key="1">
    <citation type="submission" date="2016-11" db="EMBL/GenBank/DDBJ databases">
        <authorList>
            <person name="Jaros S."/>
            <person name="Januszkiewicz K."/>
            <person name="Wedrychowicz H."/>
        </authorList>
    </citation>
    <scope>NUCLEOTIDE SEQUENCE [LARGE SCALE GENOMIC DNA]</scope>
    <source>
        <strain evidence="2 3">CGMCC 1.7049</strain>
    </source>
</reference>
<dbReference type="Gene3D" id="2.40.50.180">
    <property type="entry name" value="CheA-289, Domain 4"/>
    <property type="match status" value="1"/>
</dbReference>
<dbReference type="Gene3D" id="2.30.30.40">
    <property type="entry name" value="SH3 Domains"/>
    <property type="match status" value="1"/>
</dbReference>
<protein>
    <submittedName>
        <fullName evidence="2">Purine-binding chemotaxis protein CheW</fullName>
    </submittedName>
</protein>
<dbReference type="GO" id="GO:0005829">
    <property type="term" value="C:cytosol"/>
    <property type="evidence" value="ECO:0007669"/>
    <property type="project" value="TreeGrafter"/>
</dbReference>
<dbReference type="SMART" id="SM00260">
    <property type="entry name" value="CheW"/>
    <property type="match status" value="1"/>
</dbReference>
<feature type="domain" description="CheW-like" evidence="1">
    <location>
        <begin position="17"/>
        <end position="158"/>
    </location>
</feature>
<dbReference type="AlphaFoldDB" id="A0A1M5K7E3"/>
<dbReference type="STRING" id="490188.SAMN04488068_0394"/>
<dbReference type="Pfam" id="PF01584">
    <property type="entry name" value="CheW"/>
    <property type="match status" value="1"/>
</dbReference>
<dbReference type="OrthoDB" id="9790406at2"/>
<dbReference type="PROSITE" id="PS50851">
    <property type="entry name" value="CHEW"/>
    <property type="match status" value="1"/>
</dbReference>
<organism evidence="2 3">
    <name type="scientific">Hydrocarboniphaga daqingensis</name>
    <dbReference type="NCBI Taxonomy" id="490188"/>
    <lineage>
        <taxon>Bacteria</taxon>
        <taxon>Pseudomonadati</taxon>
        <taxon>Pseudomonadota</taxon>
        <taxon>Gammaproteobacteria</taxon>
        <taxon>Nevskiales</taxon>
        <taxon>Nevskiaceae</taxon>
        <taxon>Hydrocarboniphaga</taxon>
    </lineage>
</organism>
<dbReference type="EMBL" id="FQWZ01000001">
    <property type="protein sequence ID" value="SHG48581.1"/>
    <property type="molecule type" value="Genomic_DNA"/>
</dbReference>
<accession>A0A1M5K7E3</accession>
<evidence type="ECO:0000313" key="3">
    <source>
        <dbReference type="Proteomes" id="UP000199758"/>
    </source>
</evidence>